<dbReference type="RefSeq" id="WP_105931577.1">
    <property type="nucleotide sequence ID" value="NZ_PVNO01000026.1"/>
</dbReference>
<organism evidence="3 4">
    <name type="scientific">Alteromonas gracilis</name>
    <dbReference type="NCBI Taxonomy" id="1479524"/>
    <lineage>
        <taxon>Bacteria</taxon>
        <taxon>Pseudomonadati</taxon>
        <taxon>Pseudomonadota</taxon>
        <taxon>Gammaproteobacteria</taxon>
        <taxon>Alteromonadales</taxon>
        <taxon>Alteromonadaceae</taxon>
        <taxon>Alteromonas/Salinimonas group</taxon>
        <taxon>Alteromonas</taxon>
    </lineage>
</organism>
<comment type="similarity">
    <text evidence="1">Belongs to the UPF0213 family.</text>
</comment>
<dbReference type="PANTHER" id="PTHR34477:SF1">
    <property type="entry name" value="UPF0213 PROTEIN YHBQ"/>
    <property type="match status" value="1"/>
</dbReference>
<dbReference type="Proteomes" id="UP000239539">
    <property type="component" value="Unassembled WGS sequence"/>
</dbReference>
<proteinExistence type="inferred from homology"/>
<evidence type="ECO:0000313" key="3">
    <source>
        <dbReference type="EMBL" id="PRO68438.1"/>
    </source>
</evidence>
<keyword evidence="4" id="KW-1185">Reference proteome</keyword>
<name>A0ABX5CLI7_9ALTE</name>
<evidence type="ECO:0000256" key="1">
    <source>
        <dbReference type="ARBA" id="ARBA00007435"/>
    </source>
</evidence>
<dbReference type="InterPro" id="IPR000305">
    <property type="entry name" value="GIY-YIG_endonuc"/>
</dbReference>
<dbReference type="PROSITE" id="PS50164">
    <property type="entry name" value="GIY_YIG"/>
    <property type="match status" value="1"/>
</dbReference>
<comment type="caution">
    <text evidence="3">The sequence shown here is derived from an EMBL/GenBank/DDBJ whole genome shotgun (WGS) entry which is preliminary data.</text>
</comment>
<evidence type="ECO:0000313" key="4">
    <source>
        <dbReference type="Proteomes" id="UP000239539"/>
    </source>
</evidence>
<dbReference type="SUPFAM" id="SSF82771">
    <property type="entry name" value="GIY-YIG endonuclease"/>
    <property type="match status" value="1"/>
</dbReference>
<protein>
    <submittedName>
        <fullName evidence="3">GIY-YIG nuclease family protein</fullName>
    </submittedName>
</protein>
<dbReference type="InterPro" id="IPR035901">
    <property type="entry name" value="GIY-YIG_endonuc_sf"/>
</dbReference>
<feature type="domain" description="GIY-YIG" evidence="2">
    <location>
        <begin position="19"/>
        <end position="96"/>
    </location>
</feature>
<dbReference type="EMBL" id="PVNO01000026">
    <property type="protein sequence ID" value="PRO68438.1"/>
    <property type="molecule type" value="Genomic_DNA"/>
</dbReference>
<dbReference type="InterPro" id="IPR050190">
    <property type="entry name" value="UPF0213_domain"/>
</dbReference>
<dbReference type="Gene3D" id="3.40.1440.10">
    <property type="entry name" value="GIY-YIG endonuclease"/>
    <property type="match status" value="1"/>
</dbReference>
<reference evidence="4" key="1">
    <citation type="journal article" date="2020" name="Int. J. Syst. Evol. Microbiol.">
        <title>Alteromonas alba sp. nov., a marine bacterium isolated from the seawater of the West Pacific Ocean.</title>
        <authorList>
            <person name="Sun C."/>
            <person name="Wu Y.-H."/>
            <person name="Xamxidin M."/>
            <person name="Cheng H."/>
            <person name="Xu X.-W."/>
        </authorList>
    </citation>
    <scope>NUCLEOTIDE SEQUENCE [LARGE SCALE GENOMIC DNA]</scope>
    <source>
        <strain evidence="4">9a2</strain>
    </source>
</reference>
<dbReference type="Pfam" id="PF01541">
    <property type="entry name" value="GIY-YIG"/>
    <property type="match status" value="1"/>
</dbReference>
<gene>
    <name evidence="3" type="ORF">C6Y39_12385</name>
</gene>
<dbReference type="SMART" id="SM00465">
    <property type="entry name" value="GIYc"/>
    <property type="match status" value="1"/>
</dbReference>
<evidence type="ECO:0000259" key="2">
    <source>
        <dbReference type="PROSITE" id="PS50164"/>
    </source>
</evidence>
<dbReference type="PANTHER" id="PTHR34477">
    <property type="entry name" value="UPF0213 PROTEIN YHBQ"/>
    <property type="match status" value="1"/>
</dbReference>
<accession>A0ABX5CLI7</accession>
<dbReference type="CDD" id="cd10456">
    <property type="entry name" value="GIY-YIG_UPF0213"/>
    <property type="match status" value="1"/>
</dbReference>
<sequence length="115" mass="12744">MAQSITAKNGNTHQGCTNNPWYLYLIENKLGQIYTGITTDPKRRIAQHRGELKGGAKALKGKSPLSFKAVFEVADKIHAAQLEYAVKQMSRPQKDGIIKKGQLNDLACVKAKFED</sequence>